<comment type="caution">
    <text evidence="2">The sequence shown here is derived from an EMBL/GenBank/DDBJ whole genome shotgun (WGS) entry which is preliminary data.</text>
</comment>
<keyword evidence="1" id="KW-0472">Membrane</keyword>
<feature type="transmembrane region" description="Helical" evidence="1">
    <location>
        <begin position="12"/>
        <end position="32"/>
    </location>
</feature>
<proteinExistence type="predicted"/>
<dbReference type="GO" id="GO:0017064">
    <property type="term" value="F:fatty acid amide hydrolase activity"/>
    <property type="evidence" value="ECO:0007669"/>
    <property type="project" value="TreeGrafter"/>
</dbReference>
<dbReference type="AlphaFoldDB" id="A0A8J2JMR9"/>
<sequence length="140" mass="15954">MEVPTSSSSHNNSTAIVLTFGLGAVGTYYLILWNKNSKKRKHLKRLRKLREKERQEQFREFALQLPFDKGSAAIVALPFDVLVDKLQKRELKAKQVLEAYIAKTLLVTQEFNCVAQFIDKSIEWANELDALPEVKGPLHG</sequence>
<dbReference type="PANTHER" id="PTHR45847:SF6">
    <property type="entry name" value="FATTY ACID AMIDE HYDROLASE"/>
    <property type="match status" value="1"/>
</dbReference>
<evidence type="ECO:0000313" key="3">
    <source>
        <dbReference type="Proteomes" id="UP000708208"/>
    </source>
</evidence>
<dbReference type="OrthoDB" id="6428749at2759"/>
<dbReference type="Proteomes" id="UP000708208">
    <property type="component" value="Unassembled WGS sequence"/>
</dbReference>
<feature type="non-terminal residue" evidence="2">
    <location>
        <position position="140"/>
    </location>
</feature>
<keyword evidence="1" id="KW-1133">Transmembrane helix</keyword>
<organism evidence="2 3">
    <name type="scientific">Allacma fusca</name>
    <dbReference type="NCBI Taxonomy" id="39272"/>
    <lineage>
        <taxon>Eukaryota</taxon>
        <taxon>Metazoa</taxon>
        <taxon>Ecdysozoa</taxon>
        <taxon>Arthropoda</taxon>
        <taxon>Hexapoda</taxon>
        <taxon>Collembola</taxon>
        <taxon>Symphypleona</taxon>
        <taxon>Sminthuridae</taxon>
        <taxon>Allacma</taxon>
    </lineage>
</organism>
<dbReference type="GO" id="GO:0009062">
    <property type="term" value="P:fatty acid catabolic process"/>
    <property type="evidence" value="ECO:0007669"/>
    <property type="project" value="TreeGrafter"/>
</dbReference>
<gene>
    <name evidence="2" type="ORF">AFUS01_LOCUS10911</name>
</gene>
<dbReference type="InterPro" id="IPR052096">
    <property type="entry name" value="Endocannabinoid_amidase"/>
</dbReference>
<accession>A0A8J2JMR9</accession>
<keyword evidence="3" id="KW-1185">Reference proteome</keyword>
<reference evidence="2" key="1">
    <citation type="submission" date="2021-06" db="EMBL/GenBank/DDBJ databases">
        <authorList>
            <person name="Hodson N. C."/>
            <person name="Mongue J. A."/>
            <person name="Jaron S. K."/>
        </authorList>
    </citation>
    <scope>NUCLEOTIDE SEQUENCE</scope>
</reference>
<dbReference type="PANTHER" id="PTHR45847">
    <property type="entry name" value="FATTY ACID AMIDE HYDROLASE"/>
    <property type="match status" value="1"/>
</dbReference>
<keyword evidence="1" id="KW-0812">Transmembrane</keyword>
<dbReference type="EMBL" id="CAJVCH010082150">
    <property type="protein sequence ID" value="CAG7721717.1"/>
    <property type="molecule type" value="Genomic_DNA"/>
</dbReference>
<name>A0A8J2JMR9_9HEXA</name>
<dbReference type="GO" id="GO:0004040">
    <property type="term" value="F:amidase activity"/>
    <property type="evidence" value="ECO:0007669"/>
    <property type="project" value="TreeGrafter"/>
</dbReference>
<evidence type="ECO:0000313" key="2">
    <source>
        <dbReference type="EMBL" id="CAG7721717.1"/>
    </source>
</evidence>
<evidence type="ECO:0000256" key="1">
    <source>
        <dbReference type="SAM" id="Phobius"/>
    </source>
</evidence>
<protein>
    <submittedName>
        <fullName evidence="2">Uncharacterized protein</fullName>
    </submittedName>
</protein>